<sequence length="128" mass="14853">MGVSVLQTQRTYTEEEYNKLKKELDIMTDKYNHARTQYEIAKMALTNNGDTRILQNLLAEIEALPYVLDKKHWLGDLYVKYPYYKEIKTHVDNGITRVSEIVRLTGVSKSAVYRALHDMRLFPLGAGK</sequence>
<gene>
    <name evidence="2" type="ORF">LY28_02801</name>
</gene>
<name>A0A318XHW3_9FIRM</name>
<dbReference type="EMBL" id="QKMR01000017">
    <property type="protein sequence ID" value="PYG86775.1"/>
    <property type="molecule type" value="Genomic_DNA"/>
</dbReference>
<protein>
    <submittedName>
        <fullName evidence="2">Uncharacterized protein</fullName>
    </submittedName>
</protein>
<dbReference type="Proteomes" id="UP000248132">
    <property type="component" value="Unassembled WGS sequence"/>
</dbReference>
<comment type="caution">
    <text evidence="2">The sequence shown here is derived from an EMBL/GenBank/DDBJ whole genome shotgun (WGS) entry which is preliminary data.</text>
</comment>
<keyword evidence="1" id="KW-0175">Coiled coil</keyword>
<dbReference type="RefSeq" id="WP_110462797.1">
    <property type="nucleotide sequence ID" value="NZ_QKMR01000017.1"/>
</dbReference>
<dbReference type="AlphaFoldDB" id="A0A318XHW3"/>
<feature type="coiled-coil region" evidence="1">
    <location>
        <begin position="10"/>
        <end position="37"/>
    </location>
</feature>
<reference evidence="2 3" key="1">
    <citation type="submission" date="2018-06" db="EMBL/GenBank/DDBJ databases">
        <title>Genomic Encyclopedia of Type Strains, Phase I: the one thousand microbial genomes (KMG-I) project.</title>
        <authorList>
            <person name="Kyrpides N."/>
        </authorList>
    </citation>
    <scope>NUCLEOTIDE SEQUENCE [LARGE SCALE GENOMIC DNA]</scope>
    <source>
        <strain evidence="2 3">DSM 19573</strain>
    </source>
</reference>
<evidence type="ECO:0000313" key="2">
    <source>
        <dbReference type="EMBL" id="PYG86775.1"/>
    </source>
</evidence>
<organism evidence="2 3">
    <name type="scientific">Ruminiclostridium sufflavum DSM 19573</name>
    <dbReference type="NCBI Taxonomy" id="1121337"/>
    <lineage>
        <taxon>Bacteria</taxon>
        <taxon>Bacillati</taxon>
        <taxon>Bacillota</taxon>
        <taxon>Clostridia</taxon>
        <taxon>Eubacteriales</taxon>
        <taxon>Oscillospiraceae</taxon>
        <taxon>Ruminiclostridium</taxon>
    </lineage>
</organism>
<keyword evidence="3" id="KW-1185">Reference proteome</keyword>
<evidence type="ECO:0000313" key="3">
    <source>
        <dbReference type="Proteomes" id="UP000248132"/>
    </source>
</evidence>
<accession>A0A318XHW3</accession>
<evidence type="ECO:0000256" key="1">
    <source>
        <dbReference type="SAM" id="Coils"/>
    </source>
</evidence>
<proteinExistence type="predicted"/>